<accession>A0A7M5V570</accession>
<evidence type="ECO:0000313" key="3">
    <source>
        <dbReference type="EnsemblMetazoa" id="CLYHEMP002649.1"/>
    </source>
</evidence>
<dbReference type="SUPFAM" id="SSF74788">
    <property type="entry name" value="Cullin repeat-like"/>
    <property type="match status" value="1"/>
</dbReference>
<dbReference type="InterPro" id="IPR016159">
    <property type="entry name" value="Cullin_repeat-like_dom_sf"/>
</dbReference>
<keyword evidence="4" id="KW-1185">Reference proteome</keyword>
<dbReference type="Pfam" id="PF08539">
    <property type="entry name" value="HbrB"/>
    <property type="match status" value="1"/>
</dbReference>
<evidence type="ECO:0000256" key="2">
    <source>
        <dbReference type="SAM" id="MobiDB-lite"/>
    </source>
</evidence>
<feature type="compositionally biased region" description="Basic residues" evidence="2">
    <location>
        <begin position="217"/>
        <end position="231"/>
    </location>
</feature>
<comment type="similarity">
    <text evidence="1">Belongs to the PROTOR family.</text>
</comment>
<dbReference type="OrthoDB" id="2290221at2759"/>
<dbReference type="GO" id="GO:0031932">
    <property type="term" value="C:TORC2 complex"/>
    <property type="evidence" value="ECO:0007669"/>
    <property type="project" value="TreeGrafter"/>
</dbReference>
<dbReference type="GO" id="GO:0038203">
    <property type="term" value="P:TORC2 signaling"/>
    <property type="evidence" value="ECO:0007669"/>
    <property type="project" value="TreeGrafter"/>
</dbReference>
<dbReference type="PANTHER" id="PTHR32428:SF2">
    <property type="entry name" value="TARGET OF RAPAMYCIN COMPLEX 2 SUBUNIT BIT61-RELATED"/>
    <property type="match status" value="1"/>
</dbReference>
<feature type="compositionally biased region" description="Polar residues" evidence="2">
    <location>
        <begin position="234"/>
        <end position="257"/>
    </location>
</feature>
<dbReference type="RefSeq" id="XP_066929814.1">
    <property type="nucleotide sequence ID" value="XM_067073713.1"/>
</dbReference>
<reference evidence="3" key="1">
    <citation type="submission" date="2021-01" db="UniProtKB">
        <authorList>
            <consortium name="EnsemblMetazoa"/>
        </authorList>
    </citation>
    <scope>IDENTIFICATION</scope>
</reference>
<evidence type="ECO:0000313" key="4">
    <source>
        <dbReference type="Proteomes" id="UP000594262"/>
    </source>
</evidence>
<dbReference type="InterPro" id="IPR013745">
    <property type="entry name" value="Bit61/PRR5"/>
</dbReference>
<evidence type="ECO:0000256" key="1">
    <source>
        <dbReference type="ARBA" id="ARBA00010453"/>
    </source>
</evidence>
<protein>
    <submittedName>
        <fullName evidence="3">Uncharacterized protein</fullName>
    </submittedName>
</protein>
<sequence length="311" mass="34945">MSTEKKKGTNINPVVKSQKKITGKKDDFSNSKEWKSVVSGCTNIFNGKKLSNHDFVKMFETIRSISSSADVGLANESVSRNYEDAILSRGMIILREDIKEKPGHALLHKLGEVWTNFYQNILPTLQALFCSIPMKVREVTLLAFRDNVLLKLKIEEALNINDHHIPKSIMQMFCVLFQASRDPEERERKNFDELERLMARVINPFLGSKGLLTPPQRSHHHNSQHSHHKKQDKLTPSSSIGSGASTPETEVKSNQCSAADDNDDFEELLNFRRQNLNRFAGGPQRLSAVDEQKGGISESLASLIADGFELG</sequence>
<dbReference type="Proteomes" id="UP000594262">
    <property type="component" value="Unplaced"/>
</dbReference>
<feature type="region of interest" description="Disordered" evidence="2">
    <location>
        <begin position="211"/>
        <end position="258"/>
    </location>
</feature>
<dbReference type="GeneID" id="136817372"/>
<name>A0A7M5V570_9CNID</name>
<dbReference type="EnsemblMetazoa" id="CLYHEMT002649.1">
    <property type="protein sequence ID" value="CLYHEMP002649.1"/>
    <property type="gene ID" value="CLYHEMG002649"/>
</dbReference>
<dbReference type="PANTHER" id="PTHR32428">
    <property type="entry name" value="TARGET OF RAPAMYCIN COMPLEX 2 SUBUNIT BIT61-RELATED"/>
    <property type="match status" value="1"/>
</dbReference>
<dbReference type="AlphaFoldDB" id="A0A7M5V570"/>
<proteinExistence type="inferred from homology"/>
<organism evidence="3 4">
    <name type="scientific">Clytia hemisphaerica</name>
    <dbReference type="NCBI Taxonomy" id="252671"/>
    <lineage>
        <taxon>Eukaryota</taxon>
        <taxon>Metazoa</taxon>
        <taxon>Cnidaria</taxon>
        <taxon>Hydrozoa</taxon>
        <taxon>Hydroidolina</taxon>
        <taxon>Leptothecata</taxon>
        <taxon>Obeliida</taxon>
        <taxon>Clytiidae</taxon>
        <taxon>Clytia</taxon>
    </lineage>
</organism>